<gene>
    <name evidence="7" type="ORF">CTEN210_08260</name>
</gene>
<keyword evidence="5" id="KW-0812">Transmembrane</keyword>
<dbReference type="Gene3D" id="4.10.470.20">
    <property type="match status" value="2"/>
</dbReference>
<keyword evidence="2" id="KW-1015">Disulfide bond</keyword>
<keyword evidence="3" id="KW-0325">Glycoprotein</keyword>
<name>A0AAD3H6J7_9STRA</name>
<evidence type="ECO:0000313" key="8">
    <source>
        <dbReference type="Proteomes" id="UP001054902"/>
    </source>
</evidence>
<keyword evidence="1" id="KW-0677">Repeat</keyword>
<evidence type="ECO:0000256" key="2">
    <source>
        <dbReference type="ARBA" id="ARBA00023157"/>
    </source>
</evidence>
<dbReference type="Pfam" id="PF00066">
    <property type="entry name" value="Notch"/>
    <property type="match status" value="1"/>
</dbReference>
<feature type="region of interest" description="Disordered" evidence="4">
    <location>
        <begin position="963"/>
        <end position="1000"/>
    </location>
</feature>
<keyword evidence="5" id="KW-0472">Membrane</keyword>
<organism evidence="7 8">
    <name type="scientific">Chaetoceros tenuissimus</name>
    <dbReference type="NCBI Taxonomy" id="426638"/>
    <lineage>
        <taxon>Eukaryota</taxon>
        <taxon>Sar</taxon>
        <taxon>Stramenopiles</taxon>
        <taxon>Ochrophyta</taxon>
        <taxon>Bacillariophyta</taxon>
        <taxon>Coscinodiscophyceae</taxon>
        <taxon>Chaetocerotophycidae</taxon>
        <taxon>Chaetocerotales</taxon>
        <taxon>Chaetocerotaceae</taxon>
        <taxon>Chaetoceros</taxon>
    </lineage>
</organism>
<dbReference type="EMBL" id="BLLK01000045">
    <property type="protein sequence ID" value="GFH51784.1"/>
    <property type="molecule type" value="Genomic_DNA"/>
</dbReference>
<evidence type="ECO:0000256" key="1">
    <source>
        <dbReference type="ARBA" id="ARBA00022737"/>
    </source>
</evidence>
<dbReference type="AlphaFoldDB" id="A0AAD3H6J7"/>
<dbReference type="Gene3D" id="3.30.300.320">
    <property type="match status" value="3"/>
</dbReference>
<evidence type="ECO:0000256" key="5">
    <source>
        <dbReference type="SAM" id="Phobius"/>
    </source>
</evidence>
<feature type="region of interest" description="Disordered" evidence="4">
    <location>
        <begin position="107"/>
        <end position="134"/>
    </location>
</feature>
<feature type="domain" description="LNR" evidence="6">
    <location>
        <begin position="818"/>
        <end position="853"/>
    </location>
</feature>
<feature type="transmembrane region" description="Helical" evidence="5">
    <location>
        <begin position="438"/>
        <end position="458"/>
    </location>
</feature>
<evidence type="ECO:0000256" key="3">
    <source>
        <dbReference type="ARBA" id="ARBA00023180"/>
    </source>
</evidence>
<feature type="transmembrane region" description="Helical" evidence="5">
    <location>
        <begin position="361"/>
        <end position="382"/>
    </location>
</feature>
<keyword evidence="8" id="KW-1185">Reference proteome</keyword>
<sequence>MFISKRFSSGPEIEDLEDQRRERVLLDREEYESLLNEIGEVRQLKNDLILGTHTSQKVPDQSKETIRELIAKQVNEILADVRTSKRSISFKDIEEDKIYHTNGTTIKEKSDDIKGNDDFDVNPQNSRLKSDHGDRVSDFVHVPSRRTKMDFIGGKRNTSNGFVEESGQFQGILNSSDSKDSKITDLTTSTRRTRRSVLSNHPSFGNDHSDVLEDLSQDTFSMMMLRAPFNKIHINMCGRTVSFWFLSPTWLFGLLAFSIQVILGVLIPLDELKLQYGSATSDSPVNSVSFNVPIRVKSIVSVAQFFSIILAFMTQTDLYESLRCILLLRYSRDSVWFEYLDIPRSFGVWVVRVFLPNFLKFFQGCLILFTTFVIIVQSANVVDLLKDFTALFIISSADDFFWFAAYQNVVGKELSEAALDCRKVKIINHGMGKFLKRVLQSMMIILLGGMLAGMGVVYNGQKTGAYIDIFYPICQSVIEEFNNAYSLDGNESYSKKNVGDGTCDKFLNNPECEFDGGDCIDFNTKYPECDVFKPSFIGDGTCYDAGKYNTLECGYDGGDCFLSEYPQCHGVKGERFDPSMVKNEKCDGHPYDTEVCGWDGGACVKYAFGKGARYEGCKTESPWELGDSLCQNHLNTAECEWDGGDCIDFNDDYPNCVTDSPWIINDGICQNSTIEDGKNGCGNDCDEFLKRNKGCSVDFPYLLGDGKCQGFPYYSKSCGFDAGDCEIFVNRFPGCKNILETIEEPYKGWTVHDKICTPTLYNLDDACNYDISHCKAFLEEYPNCPLRNEENMGNIGDGICDDFYNIEECGFDYGDCKYKQQYPNCDAYDLLGNDQCDGAANNEDCAFDNGECTDFNDSYPNCQVPDPWRIGNGWCDSWMEGYLSDECGNDGGDCNELLEVEETCEVRNRNKLGNGKCNGGLFNTEACNWDEGDCDSCNAIVEDISKIGDGVCDGTPYNSPECNNDGGDCRQQNDHDDVPDSPPDSPPNSPPDSPPNSPPE</sequence>
<dbReference type="SMART" id="SM00004">
    <property type="entry name" value="NL"/>
    <property type="match status" value="6"/>
</dbReference>
<feature type="domain" description="LNR" evidence="6">
    <location>
        <begin position="897"/>
        <end position="935"/>
    </location>
</feature>
<proteinExistence type="predicted"/>
<feature type="compositionally biased region" description="Pro residues" evidence="4">
    <location>
        <begin position="980"/>
        <end position="1000"/>
    </location>
</feature>
<feature type="domain" description="LNR" evidence="6">
    <location>
        <begin position="777"/>
        <end position="817"/>
    </location>
</feature>
<keyword evidence="5" id="KW-1133">Transmembrane helix</keyword>
<protein>
    <recommendedName>
        <fullName evidence="6">LNR domain-containing protein</fullName>
    </recommendedName>
</protein>
<feature type="domain" description="LNR" evidence="6">
    <location>
        <begin position="482"/>
        <end position="520"/>
    </location>
</feature>
<evidence type="ECO:0000259" key="6">
    <source>
        <dbReference type="SMART" id="SM00004"/>
    </source>
</evidence>
<evidence type="ECO:0000256" key="4">
    <source>
        <dbReference type="SAM" id="MobiDB-lite"/>
    </source>
</evidence>
<feature type="compositionally biased region" description="Basic and acidic residues" evidence="4">
    <location>
        <begin position="107"/>
        <end position="117"/>
    </location>
</feature>
<evidence type="ECO:0000313" key="7">
    <source>
        <dbReference type="EMBL" id="GFH51784.1"/>
    </source>
</evidence>
<feature type="transmembrane region" description="Helical" evidence="5">
    <location>
        <begin position="241"/>
        <end position="267"/>
    </location>
</feature>
<feature type="domain" description="LNR" evidence="6">
    <location>
        <begin position="619"/>
        <end position="647"/>
    </location>
</feature>
<feature type="compositionally biased region" description="Basic and acidic residues" evidence="4">
    <location>
        <begin position="967"/>
        <end position="978"/>
    </location>
</feature>
<reference evidence="7 8" key="1">
    <citation type="journal article" date="2021" name="Sci. Rep.">
        <title>The genome of the diatom Chaetoceros tenuissimus carries an ancient integrated fragment of an extant virus.</title>
        <authorList>
            <person name="Hongo Y."/>
            <person name="Kimura K."/>
            <person name="Takaki Y."/>
            <person name="Yoshida Y."/>
            <person name="Baba S."/>
            <person name="Kobayashi G."/>
            <person name="Nagasaki K."/>
            <person name="Hano T."/>
            <person name="Tomaru Y."/>
        </authorList>
    </citation>
    <scope>NUCLEOTIDE SEQUENCE [LARGE SCALE GENOMIC DNA]</scope>
    <source>
        <strain evidence="7 8">NIES-3715</strain>
    </source>
</reference>
<dbReference type="Proteomes" id="UP001054902">
    <property type="component" value="Unassembled WGS sequence"/>
</dbReference>
<feature type="domain" description="LNR" evidence="6">
    <location>
        <begin position="936"/>
        <end position="970"/>
    </location>
</feature>
<comment type="caution">
    <text evidence="7">The sequence shown here is derived from an EMBL/GenBank/DDBJ whole genome shotgun (WGS) entry which is preliminary data.</text>
</comment>
<dbReference type="InterPro" id="IPR000800">
    <property type="entry name" value="Notch_dom"/>
</dbReference>
<accession>A0AAD3H6J7</accession>